<dbReference type="SUPFAM" id="SSF58038">
    <property type="entry name" value="SNARE fusion complex"/>
    <property type="match status" value="1"/>
</dbReference>
<dbReference type="AlphaFoldDB" id="A0A6L2PJJ1"/>
<keyword evidence="5" id="KW-1185">Reference proteome</keyword>
<feature type="transmembrane region" description="Helical" evidence="2">
    <location>
        <begin position="262"/>
        <end position="281"/>
    </location>
</feature>
<gene>
    <name evidence="4" type="ORF">Cfor_04710</name>
</gene>
<dbReference type="Gene3D" id="1.20.5.110">
    <property type="match status" value="1"/>
</dbReference>
<evidence type="ECO:0000259" key="3">
    <source>
        <dbReference type="PROSITE" id="PS50192"/>
    </source>
</evidence>
<dbReference type="InterPro" id="IPR000727">
    <property type="entry name" value="T_SNARE_dom"/>
</dbReference>
<dbReference type="FunCoup" id="A0A6L2PJJ1">
    <property type="interactions" value="1537"/>
</dbReference>
<feature type="transmembrane region" description="Helical" evidence="2">
    <location>
        <begin position="236"/>
        <end position="256"/>
    </location>
</feature>
<organism evidence="4 5">
    <name type="scientific">Coptotermes formosanus</name>
    <name type="common">Formosan subterranean termite</name>
    <dbReference type="NCBI Taxonomy" id="36987"/>
    <lineage>
        <taxon>Eukaryota</taxon>
        <taxon>Metazoa</taxon>
        <taxon>Ecdysozoa</taxon>
        <taxon>Arthropoda</taxon>
        <taxon>Hexapoda</taxon>
        <taxon>Insecta</taxon>
        <taxon>Pterygota</taxon>
        <taxon>Neoptera</taxon>
        <taxon>Polyneoptera</taxon>
        <taxon>Dictyoptera</taxon>
        <taxon>Blattodea</taxon>
        <taxon>Blattoidea</taxon>
        <taxon>Termitoidae</taxon>
        <taxon>Rhinotermitidae</taxon>
        <taxon>Coptotermes</taxon>
    </lineage>
</organism>
<dbReference type="GO" id="GO:0000149">
    <property type="term" value="F:SNARE binding"/>
    <property type="evidence" value="ECO:0007669"/>
    <property type="project" value="TreeGrafter"/>
</dbReference>
<proteinExistence type="inferred from homology"/>
<dbReference type="GO" id="GO:0000421">
    <property type="term" value="C:autophagosome membrane"/>
    <property type="evidence" value="ECO:0007669"/>
    <property type="project" value="TreeGrafter"/>
</dbReference>
<name>A0A6L2PJJ1_COPFO</name>
<evidence type="ECO:0000256" key="1">
    <source>
        <dbReference type="ARBA" id="ARBA00009063"/>
    </source>
</evidence>
<dbReference type="InterPro" id="IPR010989">
    <property type="entry name" value="SNARE"/>
</dbReference>
<dbReference type="Proteomes" id="UP000502823">
    <property type="component" value="Unassembled WGS sequence"/>
</dbReference>
<dbReference type="GO" id="GO:0012505">
    <property type="term" value="C:endomembrane system"/>
    <property type="evidence" value="ECO:0007669"/>
    <property type="project" value="TreeGrafter"/>
</dbReference>
<evidence type="ECO:0000256" key="2">
    <source>
        <dbReference type="SAM" id="Phobius"/>
    </source>
</evidence>
<keyword evidence="2" id="KW-0812">Transmembrane</keyword>
<dbReference type="SUPFAM" id="SSF47661">
    <property type="entry name" value="t-snare proteins"/>
    <property type="match status" value="1"/>
</dbReference>
<dbReference type="PANTHER" id="PTHR19957">
    <property type="entry name" value="SYNTAXIN"/>
    <property type="match status" value="1"/>
</dbReference>
<dbReference type="EMBL" id="BLKM01000378">
    <property type="protein sequence ID" value="GFG32574.1"/>
    <property type="molecule type" value="Genomic_DNA"/>
</dbReference>
<dbReference type="GO" id="GO:0006887">
    <property type="term" value="P:exocytosis"/>
    <property type="evidence" value="ECO:0007669"/>
    <property type="project" value="TreeGrafter"/>
</dbReference>
<evidence type="ECO:0000313" key="5">
    <source>
        <dbReference type="Proteomes" id="UP000502823"/>
    </source>
</evidence>
<comment type="similarity">
    <text evidence="1">Belongs to the syntaxin family.</text>
</comment>
<dbReference type="OrthoDB" id="10035606at2759"/>
<dbReference type="GO" id="GO:0006886">
    <property type="term" value="P:intracellular protein transport"/>
    <property type="evidence" value="ECO:0007669"/>
    <property type="project" value="TreeGrafter"/>
</dbReference>
<protein>
    <recommendedName>
        <fullName evidence="3">t-SNARE coiled-coil homology domain-containing protein</fullName>
    </recommendedName>
</protein>
<dbReference type="InterPro" id="IPR045242">
    <property type="entry name" value="Syntaxin"/>
</dbReference>
<dbReference type="GO" id="GO:0006906">
    <property type="term" value="P:vesicle fusion"/>
    <property type="evidence" value="ECO:0007669"/>
    <property type="project" value="TreeGrafter"/>
</dbReference>
<reference evidence="5" key="1">
    <citation type="submission" date="2020-01" db="EMBL/GenBank/DDBJ databases">
        <title>Draft genome sequence of the Termite Coptotermes fromosanus.</title>
        <authorList>
            <person name="Itakura S."/>
            <person name="Yosikawa Y."/>
            <person name="Umezawa K."/>
        </authorList>
    </citation>
    <scope>NUCLEOTIDE SEQUENCE [LARGE SCALE GENOMIC DNA]</scope>
</reference>
<dbReference type="GO" id="GO:0005886">
    <property type="term" value="C:plasma membrane"/>
    <property type="evidence" value="ECO:0007669"/>
    <property type="project" value="TreeGrafter"/>
</dbReference>
<dbReference type="InParanoid" id="A0A6L2PJJ1"/>
<dbReference type="GO" id="GO:0048278">
    <property type="term" value="P:vesicle docking"/>
    <property type="evidence" value="ECO:0007669"/>
    <property type="project" value="TreeGrafter"/>
</dbReference>
<dbReference type="Pfam" id="PF26585">
    <property type="entry name" value="STX17_N"/>
    <property type="match status" value="1"/>
</dbReference>
<dbReference type="GO" id="GO:0031201">
    <property type="term" value="C:SNARE complex"/>
    <property type="evidence" value="ECO:0007669"/>
    <property type="project" value="TreeGrafter"/>
</dbReference>
<keyword evidence="2" id="KW-0472">Membrane</keyword>
<dbReference type="PROSITE" id="PS50192">
    <property type="entry name" value="T_SNARE"/>
    <property type="match status" value="1"/>
</dbReference>
<comment type="caution">
    <text evidence="4">The sequence shown here is derived from an EMBL/GenBank/DDBJ whole genome shotgun (WGS) entry which is preliminary data.</text>
</comment>
<accession>A0A6L2PJJ1</accession>
<dbReference type="InterPro" id="IPR059001">
    <property type="entry name" value="STX17_N"/>
</dbReference>
<dbReference type="GO" id="GO:0005484">
    <property type="term" value="F:SNAP receptor activity"/>
    <property type="evidence" value="ECO:0007669"/>
    <property type="project" value="TreeGrafter"/>
</dbReference>
<keyword evidence="2" id="KW-1133">Transmembrane helix</keyword>
<feature type="domain" description="T-SNARE coiled-coil homology" evidence="3">
    <location>
        <begin position="169"/>
        <end position="231"/>
    </location>
</feature>
<sequence length="318" mass="35859">MSGCSEKLRDRATPKQSLKRVEIPLSKFNDVAVPHHVDLLKKHKINIEKFQQLGDWDQVHHEQINATRLIKQLKALLYEMDTLRSQVQDSDLQRFDRLTDQARQNAEDAIKEYLVLNPQDQKPVWITSRNDISVSNIENITVDRKTEPVLEQTSELHVQISRTASSEEVEKKEQCLKSWENLQTEVQDIYQLFEDFSLIVQQQKEKTDEIEDNVEEAFENVKEGASHIARAARYKASVYPIAGAVIGGCLGGPIGLIAGVKFGGLAALSCGFIGFAGGRLLKKKQQAEESKSDVELVNIERSCNLKGSVSLPHIRVTE</sequence>
<evidence type="ECO:0000313" key="4">
    <source>
        <dbReference type="EMBL" id="GFG32574.1"/>
    </source>
</evidence>
<dbReference type="PANTHER" id="PTHR19957:SF139">
    <property type="entry name" value="SYNTAXIN-17"/>
    <property type="match status" value="1"/>
</dbReference>